<dbReference type="Proteomes" id="UP000006718">
    <property type="component" value="Chromosome 19"/>
</dbReference>
<evidence type="ECO:0000313" key="3">
    <source>
        <dbReference type="Proteomes" id="UP000006718"/>
    </source>
</evidence>
<keyword evidence="3" id="KW-1185">Reference proteome</keyword>
<keyword evidence="1" id="KW-0812">Transmembrane</keyword>
<keyword evidence="1" id="KW-0472">Membrane</keyword>
<reference evidence="2" key="2">
    <citation type="submission" date="2019-01" db="EMBL/GenBank/DDBJ databases">
        <authorList>
            <person name="Graves T."/>
            <person name="Eichler E.E."/>
            <person name="Wilson R.K."/>
        </authorList>
    </citation>
    <scope>NUCLEOTIDE SEQUENCE [LARGE SCALE GENOMIC DNA]</scope>
    <source>
        <strain evidence="2">17573</strain>
    </source>
</reference>
<accession>A0A5F7Z8B0</accession>
<dbReference type="PANTHER" id="PTHR12138">
    <property type="entry name" value="PRIMATE-EXPANDED PROTEIN FAMILY"/>
    <property type="match status" value="1"/>
</dbReference>
<proteinExistence type="predicted"/>
<dbReference type="GeneTree" id="ENSGT00940000163505"/>
<dbReference type="AlphaFoldDB" id="A0A5F7Z8B0"/>
<reference evidence="3" key="1">
    <citation type="journal article" date="2007" name="Science">
        <title>Evolutionary and biomedical insights from the rhesus macaque genome.</title>
        <authorList>
            <person name="Gibbs R.A."/>
            <person name="Rogers J."/>
            <person name="Katze M.G."/>
            <person name="Bumgarner R."/>
            <person name="Weinstock G.M."/>
            <person name="Mardis E.R."/>
            <person name="Remington K.A."/>
            <person name="Strausberg R.L."/>
            <person name="Venter J.C."/>
            <person name="Wilson R.K."/>
            <person name="Batzer M.A."/>
            <person name="Bustamante C.D."/>
            <person name="Eichler E.E."/>
            <person name="Hahn M.W."/>
            <person name="Hardison R.C."/>
            <person name="Makova K.D."/>
            <person name="Miller W."/>
            <person name="Milosavljevic A."/>
            <person name="Palermo R.E."/>
            <person name="Siepel A."/>
            <person name="Sikela J.M."/>
            <person name="Attaway T."/>
            <person name="Bell S."/>
            <person name="Bernard K.E."/>
            <person name="Buhay C.J."/>
            <person name="Chandrabose M.N."/>
            <person name="Dao M."/>
            <person name="Davis C."/>
            <person name="Delehaunty K.D."/>
            <person name="Ding Y."/>
            <person name="Dinh H.H."/>
            <person name="Dugan-Rocha S."/>
            <person name="Fulton L.A."/>
            <person name="Gabisi R.A."/>
            <person name="Garner T.T."/>
            <person name="Godfrey J."/>
            <person name="Hawes A.C."/>
            <person name="Hernandez J."/>
            <person name="Hines S."/>
            <person name="Holder M."/>
            <person name="Hume J."/>
            <person name="Jhangiani S.N."/>
            <person name="Joshi V."/>
            <person name="Khan Z.M."/>
            <person name="Kirkness E.F."/>
            <person name="Cree A."/>
            <person name="Fowler R.G."/>
            <person name="Lee S."/>
            <person name="Lewis L.R."/>
            <person name="Li Z."/>
            <person name="Liu Y.-S."/>
            <person name="Moore S.M."/>
            <person name="Muzny D."/>
            <person name="Nazareth L.V."/>
            <person name="Ngo D.N."/>
            <person name="Okwuonu G.O."/>
            <person name="Pai G."/>
            <person name="Parker D."/>
            <person name="Paul H.A."/>
            <person name="Pfannkoch C."/>
            <person name="Pohl C.S."/>
            <person name="Rogers Y.-H.C."/>
            <person name="Ruiz S.J."/>
            <person name="Sabo A."/>
            <person name="Santibanez J."/>
            <person name="Schneider B.W."/>
            <person name="Smith S.M."/>
            <person name="Sodergren E."/>
            <person name="Svatek A.F."/>
            <person name="Utterback T.R."/>
            <person name="Vattathil S."/>
            <person name="Warren W."/>
            <person name="White C.S."/>
            <person name="Chinwalla A.T."/>
            <person name="Feng Y."/>
            <person name="Halpern A.L."/>
            <person name="Hillier L.W."/>
            <person name="Huang X."/>
            <person name="Minx P."/>
            <person name="Nelson J.O."/>
            <person name="Pepin K.H."/>
            <person name="Qin X."/>
            <person name="Sutton G.G."/>
            <person name="Venter E."/>
            <person name="Walenz B.P."/>
            <person name="Wallis J.W."/>
            <person name="Worley K.C."/>
            <person name="Yang S.-P."/>
            <person name="Jones S.M."/>
            <person name="Marra M.A."/>
            <person name="Rocchi M."/>
            <person name="Schein J.E."/>
            <person name="Baertsch R."/>
            <person name="Clarke L."/>
            <person name="Csuros M."/>
            <person name="Glasscock J."/>
            <person name="Harris R.A."/>
            <person name="Havlak P."/>
            <person name="Jackson A.R."/>
            <person name="Jiang H."/>
            <person name="Liu Y."/>
            <person name="Messina D.N."/>
            <person name="Shen Y."/>
            <person name="Song H.X.-Z."/>
            <person name="Wylie T."/>
            <person name="Zhang L."/>
            <person name="Birney E."/>
            <person name="Han K."/>
            <person name="Konkel M.K."/>
            <person name="Lee J."/>
            <person name="Smit A.F.A."/>
            <person name="Ullmer B."/>
            <person name="Wang H."/>
            <person name="Xing J."/>
            <person name="Burhans R."/>
            <person name="Cheng Z."/>
            <person name="Karro J.E."/>
            <person name="Ma J."/>
            <person name="Raney B."/>
            <person name="She X."/>
            <person name="Cox M.J."/>
            <person name="Demuth J.P."/>
            <person name="Dumas L.J."/>
            <person name="Han S.-G."/>
            <person name="Hopkins J."/>
            <person name="Karimpour-Fard A."/>
            <person name="Kim Y.H."/>
            <person name="Pollack J.R."/>
            <person name="Vinar T."/>
            <person name="Addo-Quaye C."/>
            <person name="Degenhardt J."/>
            <person name="Denby A."/>
            <person name="Hubisz M.J."/>
            <person name="Indap A."/>
            <person name="Kosiol C."/>
            <person name="Lahn B.T."/>
            <person name="Lawson H.A."/>
            <person name="Marklein A."/>
            <person name="Nielsen R."/>
            <person name="Vallender E.J."/>
            <person name="Clark A.G."/>
            <person name="Ferguson B."/>
            <person name="Hernandez R.D."/>
            <person name="Hirani K."/>
            <person name="Kehrer-Sawatzki H."/>
            <person name="Kolb J."/>
            <person name="Patil S."/>
            <person name="Pu L.-L."/>
            <person name="Ren Y."/>
            <person name="Smith D.G."/>
            <person name="Wheeler D.A."/>
            <person name="Schenck I."/>
            <person name="Ball E.V."/>
            <person name="Chen R."/>
            <person name="Cooper D.N."/>
            <person name="Giardine B."/>
            <person name="Hsu F."/>
            <person name="Kent W.J."/>
            <person name="Lesk A."/>
            <person name="Nelson D.L."/>
            <person name="O'brien W.E."/>
            <person name="Pruefer K."/>
            <person name="Stenson P.D."/>
            <person name="Wallace J.C."/>
            <person name="Ke H."/>
            <person name="Liu X.-M."/>
            <person name="Wang P."/>
            <person name="Xiang A.P."/>
            <person name="Yang F."/>
            <person name="Barber G.P."/>
            <person name="Haussler D."/>
            <person name="Karolchik D."/>
            <person name="Kern A.D."/>
            <person name="Kuhn R.M."/>
            <person name="Smith K.E."/>
            <person name="Zwieg A.S."/>
        </authorList>
    </citation>
    <scope>NUCLEOTIDE SEQUENCE [LARGE SCALE GENOMIC DNA]</scope>
    <source>
        <strain evidence="3">17573</strain>
    </source>
</reference>
<sequence>MGSSDPPSSASQVAETTGACYHIWLIFYFVLFIYFLRWTLTVSPRLECSGAISAHCKLHLPGSRHSPASASRVAGTTGARLRARLIFCIFSRDGVSPCWPGWSRSPDLVIHPPRPPKVLGLRA</sequence>
<name>A0A5F7Z8B0_MACMU</name>
<organism evidence="2 3">
    <name type="scientific">Macaca mulatta</name>
    <name type="common">Rhesus macaque</name>
    <dbReference type="NCBI Taxonomy" id="9544"/>
    <lineage>
        <taxon>Eukaryota</taxon>
        <taxon>Metazoa</taxon>
        <taxon>Chordata</taxon>
        <taxon>Craniata</taxon>
        <taxon>Vertebrata</taxon>
        <taxon>Euteleostomi</taxon>
        <taxon>Mammalia</taxon>
        <taxon>Eutheria</taxon>
        <taxon>Euarchontoglires</taxon>
        <taxon>Primates</taxon>
        <taxon>Haplorrhini</taxon>
        <taxon>Catarrhini</taxon>
        <taxon>Cercopithecidae</taxon>
        <taxon>Cercopithecinae</taxon>
        <taxon>Macaca</taxon>
    </lineage>
</organism>
<protein>
    <submittedName>
        <fullName evidence="2">Uncharacterized protein</fullName>
    </submittedName>
</protein>
<dbReference type="VEuPathDB" id="HostDB:ENSMMUG00000058621"/>
<dbReference type="InParanoid" id="A0A5F7Z8B0"/>
<evidence type="ECO:0000256" key="1">
    <source>
        <dbReference type="SAM" id="Phobius"/>
    </source>
</evidence>
<dbReference type="Ensembl" id="ENSMMUT00000099105.1">
    <property type="protein sequence ID" value="ENSMMUP00000061748.1"/>
    <property type="gene ID" value="ENSMMUG00000058621.1"/>
</dbReference>
<dbReference type="OMA" id="GACYHIW"/>
<reference evidence="2" key="4">
    <citation type="submission" date="2025-09" db="UniProtKB">
        <authorList>
            <consortium name="Ensembl"/>
        </authorList>
    </citation>
    <scope>IDENTIFICATION</scope>
    <source>
        <strain evidence="2">17573</strain>
    </source>
</reference>
<dbReference type="PANTHER" id="PTHR12138:SF75">
    <property type="entry name" value="SECRETED PROTEIN"/>
    <property type="match status" value="1"/>
</dbReference>
<dbReference type="Bgee" id="ENSMMUG00000058621">
    <property type="expression patterns" value="Expressed in fibroblast and 20 other cell types or tissues"/>
</dbReference>
<dbReference type="STRING" id="9544.ENSMMUP00000061748"/>
<evidence type="ECO:0000313" key="2">
    <source>
        <dbReference type="Ensembl" id="ENSMMUP00000061748.1"/>
    </source>
</evidence>
<keyword evidence="1" id="KW-1133">Transmembrane helix</keyword>
<feature type="transmembrane region" description="Helical" evidence="1">
    <location>
        <begin position="16"/>
        <end position="36"/>
    </location>
</feature>
<reference evidence="2" key="3">
    <citation type="submission" date="2025-08" db="UniProtKB">
        <authorList>
            <consortium name="Ensembl"/>
        </authorList>
    </citation>
    <scope>IDENTIFICATION</scope>
    <source>
        <strain evidence="2">17573</strain>
    </source>
</reference>